<protein>
    <submittedName>
        <fullName evidence="1">Uncharacterized protein</fullName>
    </submittedName>
</protein>
<keyword evidence="2" id="KW-1185">Reference proteome</keyword>
<proteinExistence type="predicted"/>
<evidence type="ECO:0000313" key="1">
    <source>
        <dbReference type="EMBL" id="MBF0754856.1"/>
    </source>
</evidence>
<feature type="non-terminal residue" evidence="1">
    <location>
        <position position="132"/>
    </location>
</feature>
<gene>
    <name evidence="1" type="ORF">IR135_11545</name>
</gene>
<sequence length="132" mass="15357">FSGTWKELSHRQYRLEDEKNRFSQVLPFQDQSVVLENTQGQTVGRLKTQELAPEEYPFGVIENGHAFLPMFERKGAVFLESLDVISQWLESEKMSRPFLTISDFNPLRDMSVATYLQEELVKTTYPYILSST</sequence>
<dbReference type="Proteomes" id="UP000647980">
    <property type="component" value="Unassembled WGS sequence"/>
</dbReference>
<feature type="non-terminal residue" evidence="1">
    <location>
        <position position="1"/>
    </location>
</feature>
<organism evidence="1 2">
    <name type="scientific">Jeotgalicoccus nanhaiensis</name>
    <dbReference type="NCBI Taxonomy" id="568603"/>
    <lineage>
        <taxon>Bacteria</taxon>
        <taxon>Bacillati</taxon>
        <taxon>Bacillota</taxon>
        <taxon>Bacilli</taxon>
        <taxon>Bacillales</taxon>
        <taxon>Staphylococcaceae</taxon>
        <taxon>Jeotgalicoccus</taxon>
    </lineage>
</organism>
<dbReference type="RefSeq" id="WP_209307418.1">
    <property type="nucleotide sequence ID" value="NZ_JADGLW010000026.1"/>
</dbReference>
<evidence type="ECO:0000313" key="2">
    <source>
        <dbReference type="Proteomes" id="UP000647980"/>
    </source>
</evidence>
<dbReference type="EMBL" id="JADGLW010000026">
    <property type="protein sequence ID" value="MBF0754856.1"/>
    <property type="molecule type" value="Genomic_DNA"/>
</dbReference>
<accession>A0ABR9Y1D3</accession>
<comment type="caution">
    <text evidence="1">The sequence shown here is derived from an EMBL/GenBank/DDBJ whole genome shotgun (WGS) entry which is preliminary data.</text>
</comment>
<reference evidence="1 2" key="1">
    <citation type="submission" date="2020-10" db="EMBL/GenBank/DDBJ databases">
        <title>Mouse Oral microbiota.</title>
        <authorList>
            <person name="Joseph S."/>
            <person name="Aduse-Opoku J."/>
        </authorList>
    </citation>
    <scope>NUCLEOTIDE SEQUENCE [LARGE SCALE GENOMIC DNA]</scope>
    <source>
        <strain evidence="1 2">19428wE5_W307</strain>
    </source>
</reference>
<name>A0ABR9Y1D3_9STAP</name>